<feature type="transmembrane region" description="Helical" evidence="6">
    <location>
        <begin position="113"/>
        <end position="132"/>
    </location>
</feature>
<name>A0A5C7FJU3_9BACT</name>
<evidence type="ECO:0000256" key="2">
    <source>
        <dbReference type="ARBA" id="ARBA00022475"/>
    </source>
</evidence>
<dbReference type="Proteomes" id="UP000321907">
    <property type="component" value="Unassembled WGS sequence"/>
</dbReference>
<accession>A0A5C7FJU3</accession>
<keyword evidence="9" id="KW-1185">Reference proteome</keyword>
<dbReference type="InterPro" id="IPR051791">
    <property type="entry name" value="Pra-immunoreactive"/>
</dbReference>
<feature type="transmembrane region" description="Helical" evidence="6">
    <location>
        <begin position="34"/>
        <end position="56"/>
    </location>
</feature>
<feature type="domain" description="RDD" evidence="7">
    <location>
        <begin position="28"/>
        <end position="189"/>
    </location>
</feature>
<dbReference type="GO" id="GO:0005886">
    <property type="term" value="C:plasma membrane"/>
    <property type="evidence" value="ECO:0007669"/>
    <property type="project" value="UniProtKB-SubCell"/>
</dbReference>
<feature type="transmembrane region" description="Helical" evidence="6">
    <location>
        <begin position="62"/>
        <end position="82"/>
    </location>
</feature>
<evidence type="ECO:0000256" key="6">
    <source>
        <dbReference type="SAM" id="Phobius"/>
    </source>
</evidence>
<evidence type="ECO:0000256" key="1">
    <source>
        <dbReference type="ARBA" id="ARBA00004651"/>
    </source>
</evidence>
<evidence type="ECO:0000256" key="4">
    <source>
        <dbReference type="ARBA" id="ARBA00022989"/>
    </source>
</evidence>
<dbReference type="InterPro" id="IPR010432">
    <property type="entry name" value="RDD"/>
</dbReference>
<feature type="transmembrane region" description="Helical" evidence="6">
    <location>
        <begin position="158"/>
        <end position="176"/>
    </location>
</feature>
<dbReference type="OrthoDB" id="1143858at2"/>
<evidence type="ECO:0000256" key="3">
    <source>
        <dbReference type="ARBA" id="ARBA00022692"/>
    </source>
</evidence>
<keyword evidence="5 6" id="KW-0472">Membrane</keyword>
<dbReference type="Pfam" id="PF06271">
    <property type="entry name" value="RDD"/>
    <property type="match status" value="1"/>
</dbReference>
<evidence type="ECO:0000313" key="9">
    <source>
        <dbReference type="Proteomes" id="UP000321907"/>
    </source>
</evidence>
<dbReference type="EMBL" id="VOXD01000001">
    <property type="protein sequence ID" value="TXF91608.1"/>
    <property type="molecule type" value="Genomic_DNA"/>
</dbReference>
<evidence type="ECO:0000259" key="7">
    <source>
        <dbReference type="Pfam" id="PF06271"/>
    </source>
</evidence>
<evidence type="ECO:0000256" key="5">
    <source>
        <dbReference type="ARBA" id="ARBA00023136"/>
    </source>
</evidence>
<keyword evidence="2" id="KW-1003">Cell membrane</keyword>
<dbReference type="PANTHER" id="PTHR36115:SF6">
    <property type="entry name" value="PROLINE-RICH ANTIGEN HOMOLOG"/>
    <property type="match status" value="1"/>
</dbReference>
<organism evidence="8 9">
    <name type="scientific">Neolewinella aurantiaca</name>
    <dbReference type="NCBI Taxonomy" id="2602767"/>
    <lineage>
        <taxon>Bacteria</taxon>
        <taxon>Pseudomonadati</taxon>
        <taxon>Bacteroidota</taxon>
        <taxon>Saprospiria</taxon>
        <taxon>Saprospirales</taxon>
        <taxon>Lewinellaceae</taxon>
        <taxon>Neolewinella</taxon>
    </lineage>
</organism>
<protein>
    <submittedName>
        <fullName evidence="8">RDD family protein</fullName>
    </submittedName>
</protein>
<sequence>MRLKSSSYLCPVQNTPHINPETGSPDPAPLQRRFIAWLLDRAVLLPLTGGLLYSIIELKSLPFAILMLLVEAIYKPIMEGLYGQTLGKKWMNILVVNQKGFGPISWNQSLLRYLPWAAVFYATVFIIVRHFQADGFMEVDSWPAYIEFGRKHPLGENLIIAMINYLPLFSVMWVISDPMKRALHDRVAGTVVLKSLESA</sequence>
<comment type="subcellular location">
    <subcellularLocation>
        <location evidence="1">Cell membrane</location>
        <topology evidence="1">Multi-pass membrane protein</topology>
    </subcellularLocation>
</comment>
<proteinExistence type="predicted"/>
<dbReference type="PANTHER" id="PTHR36115">
    <property type="entry name" value="PROLINE-RICH ANTIGEN HOMOLOG-RELATED"/>
    <property type="match status" value="1"/>
</dbReference>
<evidence type="ECO:0000313" key="8">
    <source>
        <dbReference type="EMBL" id="TXF91608.1"/>
    </source>
</evidence>
<keyword evidence="3 6" id="KW-0812">Transmembrane</keyword>
<comment type="caution">
    <text evidence="8">The sequence shown here is derived from an EMBL/GenBank/DDBJ whole genome shotgun (WGS) entry which is preliminary data.</text>
</comment>
<gene>
    <name evidence="8" type="ORF">FUA23_00035</name>
</gene>
<keyword evidence="4 6" id="KW-1133">Transmembrane helix</keyword>
<dbReference type="AlphaFoldDB" id="A0A5C7FJU3"/>
<reference evidence="8 9" key="1">
    <citation type="submission" date="2019-08" db="EMBL/GenBank/DDBJ databases">
        <title>Lewinella sp. strain SSH13 Genome sequencing and assembly.</title>
        <authorList>
            <person name="Kim I."/>
        </authorList>
    </citation>
    <scope>NUCLEOTIDE SEQUENCE [LARGE SCALE GENOMIC DNA]</scope>
    <source>
        <strain evidence="8 9">SSH13</strain>
    </source>
</reference>